<dbReference type="Proteomes" id="UP000076738">
    <property type="component" value="Unassembled WGS sequence"/>
</dbReference>
<dbReference type="GO" id="GO:0005789">
    <property type="term" value="C:endoplasmic reticulum membrane"/>
    <property type="evidence" value="ECO:0007669"/>
    <property type="project" value="UniProtKB-SubCell"/>
</dbReference>
<dbReference type="SUPFAM" id="SSF103481">
    <property type="entry name" value="Multidrug resistance efflux transporter EmrE"/>
    <property type="match status" value="1"/>
</dbReference>
<keyword evidence="5" id="KW-0813">Transport</keyword>
<keyword evidence="4 5" id="KW-0472">Membrane</keyword>
<feature type="transmembrane region" description="Helical" evidence="5">
    <location>
        <begin position="7"/>
        <end position="27"/>
    </location>
</feature>
<feature type="transmembrane region" description="Helical" evidence="5">
    <location>
        <begin position="206"/>
        <end position="227"/>
    </location>
</feature>
<keyword evidence="5" id="KW-0762">Sugar transport</keyword>
<evidence type="ECO:0000256" key="1">
    <source>
        <dbReference type="ARBA" id="ARBA00004141"/>
    </source>
</evidence>
<comment type="subcellular location">
    <subcellularLocation>
        <location evidence="5">Golgi apparatus membrane</location>
        <topology evidence="5">Multi-pass membrane protein</topology>
    </subcellularLocation>
    <subcellularLocation>
        <location evidence="5">Cytoplasmic vesicle membrane</location>
        <topology evidence="5">Multi-pass membrane protein</topology>
    </subcellularLocation>
    <subcellularLocation>
        <location evidence="5">Endoplasmic reticulum membrane</location>
        <topology evidence="5">Multi-pass membrane protein</topology>
    </subcellularLocation>
    <subcellularLocation>
        <location evidence="1">Membrane</location>
        <topology evidence="1">Multi-pass membrane protein</topology>
    </subcellularLocation>
</comment>
<comment type="similarity">
    <text evidence="5">Belongs to the TPT transporter family. SLC35D subfamily.</text>
</comment>
<keyword evidence="2 5" id="KW-0812">Transmembrane</keyword>
<evidence type="ECO:0000313" key="6">
    <source>
        <dbReference type="EMBL" id="KZO95709.1"/>
    </source>
</evidence>
<dbReference type="OrthoDB" id="5547497at2759"/>
<keyword evidence="5" id="KW-0256">Endoplasmic reticulum</keyword>
<dbReference type="GO" id="GO:0000139">
    <property type="term" value="C:Golgi membrane"/>
    <property type="evidence" value="ECO:0007669"/>
    <property type="project" value="UniProtKB-SubCell"/>
</dbReference>
<evidence type="ECO:0000256" key="3">
    <source>
        <dbReference type="ARBA" id="ARBA00022989"/>
    </source>
</evidence>
<feature type="transmembrane region" description="Helical" evidence="5">
    <location>
        <begin position="174"/>
        <end position="194"/>
    </location>
</feature>
<protein>
    <recommendedName>
        <fullName evidence="5">GDP-mannose transporter</fullName>
        <shortName evidence="5">GMT</shortName>
    </recommendedName>
</protein>
<evidence type="ECO:0000256" key="2">
    <source>
        <dbReference type="ARBA" id="ARBA00022692"/>
    </source>
</evidence>
<proteinExistence type="inferred from homology"/>
<sequence>MIPSTETSKVVGVVSFYMAAALVMVFVNKATLVANPDLPLLFIFNQLVLAVVLLHVSALFTKHIALPRLSLQTARNLFPVVFVNIVGLAFNTLCLRDVEASFFQVSTSPGGICLARRNALIARGMVLPLTITASSIQTRTRPSILVVLAAACVTIGFLLGIVPSRDLPLNATPSGLSLFYGLLSAIFIAIHAVLIKSSLGYVENSAIHLAYWTNLGSAALLLPVLFFDGEVSHLTALVTSPALAWDWTPFLWGTLVTGVFGYLLCVAGLLSIKVTSPVTHMFSSAVRSVLQTLLGVWIFKDVLTLNRVLSIATILLGTMYYTWIKAQEMDKSKAVVEPTDEEKGEVEVMLSPLVNEEKQ</sequence>
<feature type="transmembrane region" description="Helical" evidence="5">
    <location>
        <begin position="247"/>
        <end position="270"/>
    </location>
</feature>
<keyword evidence="5" id="KW-0333">Golgi apparatus</keyword>
<organism evidence="6 7">
    <name type="scientific">Calocera viscosa (strain TUFC12733)</name>
    <dbReference type="NCBI Taxonomy" id="1330018"/>
    <lineage>
        <taxon>Eukaryota</taxon>
        <taxon>Fungi</taxon>
        <taxon>Dikarya</taxon>
        <taxon>Basidiomycota</taxon>
        <taxon>Agaricomycotina</taxon>
        <taxon>Dacrymycetes</taxon>
        <taxon>Dacrymycetales</taxon>
        <taxon>Dacrymycetaceae</taxon>
        <taxon>Calocera</taxon>
    </lineage>
</organism>
<keyword evidence="5" id="KW-0968">Cytoplasmic vesicle</keyword>
<feature type="transmembrane region" description="Helical" evidence="5">
    <location>
        <begin position="144"/>
        <end position="162"/>
    </location>
</feature>
<feature type="transmembrane region" description="Helical" evidence="5">
    <location>
        <begin position="305"/>
        <end position="323"/>
    </location>
</feature>
<dbReference type="InterPro" id="IPR050186">
    <property type="entry name" value="TPT_transporter"/>
</dbReference>
<name>A0A167LHX0_CALVF</name>
<evidence type="ECO:0000313" key="7">
    <source>
        <dbReference type="Proteomes" id="UP000076738"/>
    </source>
</evidence>
<dbReference type="GO" id="GO:0030659">
    <property type="term" value="C:cytoplasmic vesicle membrane"/>
    <property type="evidence" value="ECO:0007669"/>
    <property type="project" value="UniProtKB-SubCell"/>
</dbReference>
<evidence type="ECO:0000256" key="5">
    <source>
        <dbReference type="RuleBase" id="RU367097"/>
    </source>
</evidence>
<dbReference type="InterPro" id="IPR037185">
    <property type="entry name" value="EmrE-like"/>
</dbReference>
<comment type="subunit">
    <text evidence="5">Homooligomer.</text>
</comment>
<dbReference type="AlphaFoldDB" id="A0A167LHX0"/>
<keyword evidence="7" id="KW-1185">Reference proteome</keyword>
<comment type="function">
    <text evidence="5">Involved in the import of GDP-mannose from the cytoplasm into the Golgi lumen.</text>
</comment>
<evidence type="ECO:0000256" key="4">
    <source>
        <dbReference type="ARBA" id="ARBA00023136"/>
    </source>
</evidence>
<accession>A0A167LHX0</accession>
<keyword evidence="3 5" id="KW-1133">Transmembrane helix</keyword>
<gene>
    <name evidence="6" type="ORF">CALVIDRAFT_149719</name>
</gene>
<reference evidence="6 7" key="1">
    <citation type="journal article" date="2016" name="Mol. Biol. Evol.">
        <title>Comparative Genomics of Early-Diverging Mushroom-Forming Fungi Provides Insights into the Origins of Lignocellulose Decay Capabilities.</title>
        <authorList>
            <person name="Nagy L.G."/>
            <person name="Riley R."/>
            <person name="Tritt A."/>
            <person name="Adam C."/>
            <person name="Daum C."/>
            <person name="Floudas D."/>
            <person name="Sun H."/>
            <person name="Yadav J.S."/>
            <person name="Pangilinan J."/>
            <person name="Larsson K.H."/>
            <person name="Matsuura K."/>
            <person name="Barry K."/>
            <person name="Labutti K."/>
            <person name="Kuo R."/>
            <person name="Ohm R.A."/>
            <person name="Bhattacharya S.S."/>
            <person name="Shirouzu T."/>
            <person name="Yoshinaga Y."/>
            <person name="Martin F.M."/>
            <person name="Grigoriev I.V."/>
            <person name="Hibbett D.S."/>
        </authorList>
    </citation>
    <scope>NUCLEOTIDE SEQUENCE [LARGE SCALE GENOMIC DNA]</scope>
    <source>
        <strain evidence="6 7">TUFC12733</strain>
    </source>
</reference>
<dbReference type="EMBL" id="KV417287">
    <property type="protein sequence ID" value="KZO95709.1"/>
    <property type="molecule type" value="Genomic_DNA"/>
</dbReference>
<feature type="transmembrane region" description="Helical" evidence="5">
    <location>
        <begin position="39"/>
        <end position="60"/>
    </location>
</feature>
<dbReference type="PANTHER" id="PTHR11132">
    <property type="entry name" value="SOLUTE CARRIER FAMILY 35"/>
    <property type="match status" value="1"/>
</dbReference>